<evidence type="ECO:0000256" key="13">
    <source>
        <dbReference type="ARBA" id="ARBA00024209"/>
    </source>
</evidence>
<evidence type="ECO:0000313" key="20">
    <source>
        <dbReference type="Proteomes" id="UP000289340"/>
    </source>
</evidence>
<dbReference type="PANTHER" id="PTHR46913:SF1">
    <property type="entry name" value="RING-H2 FINGER PROTEIN ATL16"/>
    <property type="match status" value="1"/>
</dbReference>
<comment type="similarity">
    <text evidence="13">Belongs to the RING-type zinc finger family. ATL subfamily.</text>
</comment>
<evidence type="ECO:0000256" key="5">
    <source>
        <dbReference type="ARBA" id="ARBA00022679"/>
    </source>
</evidence>
<evidence type="ECO:0000256" key="3">
    <source>
        <dbReference type="ARBA" id="ARBA00004906"/>
    </source>
</evidence>
<comment type="pathway">
    <text evidence="3">Protein modification; protein ubiquitination.</text>
</comment>
<dbReference type="SUPFAM" id="SSF57850">
    <property type="entry name" value="RING/U-box"/>
    <property type="match status" value="1"/>
</dbReference>
<dbReference type="Pfam" id="PF13639">
    <property type="entry name" value="zf-RING_2"/>
    <property type="match status" value="1"/>
</dbReference>
<dbReference type="SMR" id="A0A445HHN6"/>
<protein>
    <recommendedName>
        <fullName evidence="4">RING-type E3 ubiquitin transferase</fullName>
        <ecNumber evidence="4">2.3.2.27</ecNumber>
    </recommendedName>
</protein>
<evidence type="ECO:0000256" key="8">
    <source>
        <dbReference type="ARBA" id="ARBA00022771"/>
    </source>
</evidence>
<dbReference type="EMBL" id="QZWG01000013">
    <property type="protein sequence ID" value="RZB73204.1"/>
    <property type="molecule type" value="Genomic_DNA"/>
</dbReference>
<feature type="region of interest" description="Disordered" evidence="15">
    <location>
        <begin position="174"/>
        <end position="212"/>
    </location>
</feature>
<feature type="compositionally biased region" description="Low complexity" evidence="15">
    <location>
        <begin position="186"/>
        <end position="195"/>
    </location>
</feature>
<dbReference type="GO" id="GO:0016567">
    <property type="term" value="P:protein ubiquitination"/>
    <property type="evidence" value="ECO:0007669"/>
    <property type="project" value="InterPro"/>
</dbReference>
<dbReference type="Gene3D" id="3.30.40.10">
    <property type="entry name" value="Zinc/RING finger domain, C3HC4 (zinc finger)"/>
    <property type="match status" value="1"/>
</dbReference>
<dbReference type="InterPro" id="IPR001841">
    <property type="entry name" value="Znf_RING"/>
</dbReference>
<reference evidence="19 20" key="1">
    <citation type="submission" date="2018-09" db="EMBL/GenBank/DDBJ databases">
        <title>A high-quality reference genome of wild soybean provides a powerful tool to mine soybean genomes.</title>
        <authorList>
            <person name="Xie M."/>
            <person name="Chung C.Y.L."/>
            <person name="Li M.-W."/>
            <person name="Wong F.-L."/>
            <person name="Chan T.-F."/>
            <person name="Lam H.-M."/>
        </authorList>
    </citation>
    <scope>NUCLEOTIDE SEQUENCE [LARGE SCALE GENOMIC DNA]</scope>
    <source>
        <strain evidence="20">cv. W05</strain>
        <tissue evidence="19">Hypocotyl of etiolated seedlings</tissue>
    </source>
</reference>
<proteinExistence type="inferred from homology"/>
<feature type="domain" description="RING-type" evidence="18">
    <location>
        <begin position="111"/>
        <end position="153"/>
    </location>
</feature>
<evidence type="ECO:0000256" key="11">
    <source>
        <dbReference type="ARBA" id="ARBA00022989"/>
    </source>
</evidence>
<evidence type="ECO:0000256" key="9">
    <source>
        <dbReference type="ARBA" id="ARBA00022786"/>
    </source>
</evidence>
<evidence type="ECO:0000256" key="12">
    <source>
        <dbReference type="ARBA" id="ARBA00023136"/>
    </source>
</evidence>
<dbReference type="SMART" id="SM00184">
    <property type="entry name" value="RING"/>
    <property type="match status" value="1"/>
</dbReference>
<dbReference type="Gramene" id="XM_028340991.1">
    <property type="protein sequence ID" value="XP_028196792.1"/>
    <property type="gene ID" value="LOC114381775"/>
</dbReference>
<dbReference type="PANTHER" id="PTHR46913">
    <property type="entry name" value="RING-H2 FINGER PROTEIN ATL16"/>
    <property type="match status" value="1"/>
</dbReference>
<dbReference type="GO" id="GO:0016020">
    <property type="term" value="C:membrane"/>
    <property type="evidence" value="ECO:0007669"/>
    <property type="project" value="UniProtKB-SubCell"/>
</dbReference>
<dbReference type="InterPro" id="IPR013083">
    <property type="entry name" value="Znf_RING/FYVE/PHD"/>
</dbReference>
<keyword evidence="11 16" id="KW-1133">Transmembrane helix</keyword>
<dbReference type="FunFam" id="3.30.40.10:FF:000187">
    <property type="entry name" value="E3 ubiquitin-protein ligase ATL6"/>
    <property type="match status" value="1"/>
</dbReference>
<dbReference type="Proteomes" id="UP000289340">
    <property type="component" value="Chromosome 13"/>
</dbReference>
<accession>A0A445HHN6</accession>
<evidence type="ECO:0000256" key="1">
    <source>
        <dbReference type="ARBA" id="ARBA00000900"/>
    </source>
</evidence>
<dbReference type="AlphaFoldDB" id="A0A445HHN6"/>
<keyword evidence="20" id="KW-1185">Reference proteome</keyword>
<feature type="chain" id="PRO_5019057269" description="RING-type E3 ubiquitin transferase" evidence="17">
    <location>
        <begin position="22"/>
        <end position="225"/>
    </location>
</feature>
<dbReference type="EC" id="2.3.2.27" evidence="4"/>
<gene>
    <name evidence="19" type="ORF">D0Y65_037093</name>
</gene>
<keyword evidence="10" id="KW-0862">Zinc</keyword>
<evidence type="ECO:0000256" key="2">
    <source>
        <dbReference type="ARBA" id="ARBA00004167"/>
    </source>
</evidence>
<feature type="signal peptide" evidence="17">
    <location>
        <begin position="1"/>
        <end position="21"/>
    </location>
</feature>
<evidence type="ECO:0000256" key="15">
    <source>
        <dbReference type="SAM" id="MobiDB-lite"/>
    </source>
</evidence>
<keyword evidence="9" id="KW-0833">Ubl conjugation pathway</keyword>
<keyword evidence="17" id="KW-0732">Signal</keyword>
<evidence type="ECO:0000256" key="4">
    <source>
        <dbReference type="ARBA" id="ARBA00012483"/>
    </source>
</evidence>
<sequence>MEVTQYTFLVVLVWSSLCTNAQWNNPINYSPFDEINKGENSKVTWSVSLSCVFISILVFVLFKLRACCCSSSGRRNTTKLVAAATETIEKCPVFEYSTAKELKVGNGTEECAVCLVEFEDSDTIKMLPKCQHVFHQHCIDTWLPSRMTCPICRQKLTSEDNTVIDVVDVVVPTEQQEHDDTESTESEVAVTAAEEQPQPDETAEHETDTDHSTVVEQVVEFEVVA</sequence>
<keyword evidence="8 14" id="KW-0863">Zinc-finger</keyword>
<dbReference type="GO" id="GO:0061630">
    <property type="term" value="F:ubiquitin protein ligase activity"/>
    <property type="evidence" value="ECO:0007669"/>
    <property type="project" value="UniProtKB-EC"/>
</dbReference>
<evidence type="ECO:0000256" key="6">
    <source>
        <dbReference type="ARBA" id="ARBA00022692"/>
    </source>
</evidence>
<dbReference type="GO" id="GO:0008270">
    <property type="term" value="F:zinc ion binding"/>
    <property type="evidence" value="ECO:0007669"/>
    <property type="project" value="UniProtKB-KW"/>
</dbReference>
<comment type="caution">
    <text evidence="19">The sequence shown here is derived from an EMBL/GenBank/DDBJ whole genome shotgun (WGS) entry which is preliminary data.</text>
</comment>
<evidence type="ECO:0000259" key="18">
    <source>
        <dbReference type="PROSITE" id="PS50089"/>
    </source>
</evidence>
<feature type="transmembrane region" description="Helical" evidence="16">
    <location>
        <begin position="45"/>
        <end position="64"/>
    </location>
</feature>
<name>A0A445HHN6_GLYSO</name>
<keyword evidence="12 16" id="KW-0472">Membrane</keyword>
<dbReference type="InterPro" id="IPR044600">
    <property type="entry name" value="ATL1/ATL16-like"/>
</dbReference>
<evidence type="ECO:0000256" key="14">
    <source>
        <dbReference type="PROSITE-ProRule" id="PRU00175"/>
    </source>
</evidence>
<keyword evidence="7" id="KW-0479">Metal-binding</keyword>
<evidence type="ECO:0000256" key="7">
    <source>
        <dbReference type="ARBA" id="ARBA00022723"/>
    </source>
</evidence>
<evidence type="ECO:0000256" key="16">
    <source>
        <dbReference type="SAM" id="Phobius"/>
    </source>
</evidence>
<comment type="subcellular location">
    <subcellularLocation>
        <location evidence="2">Membrane</location>
        <topology evidence="2">Single-pass membrane protein</topology>
    </subcellularLocation>
</comment>
<feature type="compositionally biased region" description="Basic and acidic residues" evidence="15">
    <location>
        <begin position="202"/>
        <end position="212"/>
    </location>
</feature>
<evidence type="ECO:0000256" key="17">
    <source>
        <dbReference type="SAM" id="SignalP"/>
    </source>
</evidence>
<dbReference type="PROSITE" id="PS50089">
    <property type="entry name" value="ZF_RING_2"/>
    <property type="match status" value="1"/>
</dbReference>
<keyword evidence="6 16" id="KW-0812">Transmembrane</keyword>
<evidence type="ECO:0000313" key="19">
    <source>
        <dbReference type="EMBL" id="RZB73204.1"/>
    </source>
</evidence>
<keyword evidence="5" id="KW-0808">Transferase</keyword>
<evidence type="ECO:0000256" key="10">
    <source>
        <dbReference type="ARBA" id="ARBA00022833"/>
    </source>
</evidence>
<comment type="catalytic activity">
    <reaction evidence="1">
        <text>S-ubiquitinyl-[E2 ubiquitin-conjugating enzyme]-L-cysteine + [acceptor protein]-L-lysine = [E2 ubiquitin-conjugating enzyme]-L-cysteine + N(6)-ubiquitinyl-[acceptor protein]-L-lysine.</text>
        <dbReference type="EC" id="2.3.2.27"/>
    </reaction>
</comment>
<organism evidence="19 20">
    <name type="scientific">Glycine soja</name>
    <name type="common">Wild soybean</name>
    <dbReference type="NCBI Taxonomy" id="3848"/>
    <lineage>
        <taxon>Eukaryota</taxon>
        <taxon>Viridiplantae</taxon>
        <taxon>Streptophyta</taxon>
        <taxon>Embryophyta</taxon>
        <taxon>Tracheophyta</taxon>
        <taxon>Spermatophyta</taxon>
        <taxon>Magnoliopsida</taxon>
        <taxon>eudicotyledons</taxon>
        <taxon>Gunneridae</taxon>
        <taxon>Pentapetalae</taxon>
        <taxon>rosids</taxon>
        <taxon>fabids</taxon>
        <taxon>Fabales</taxon>
        <taxon>Fabaceae</taxon>
        <taxon>Papilionoideae</taxon>
        <taxon>50 kb inversion clade</taxon>
        <taxon>NPAAA clade</taxon>
        <taxon>indigoferoid/millettioid clade</taxon>
        <taxon>Phaseoleae</taxon>
        <taxon>Glycine</taxon>
        <taxon>Glycine subgen. Soja</taxon>
    </lineage>
</organism>